<name>A0ABQ7IHW8_9HELO</name>
<evidence type="ECO:0000313" key="2">
    <source>
        <dbReference type="EMBL" id="KAF7924956.1"/>
    </source>
</evidence>
<evidence type="ECO:0008006" key="4">
    <source>
        <dbReference type="Google" id="ProtNLM"/>
    </source>
</evidence>
<feature type="compositionally biased region" description="Acidic residues" evidence="1">
    <location>
        <begin position="146"/>
        <end position="162"/>
    </location>
</feature>
<feature type="compositionally biased region" description="Basic and acidic residues" evidence="1">
    <location>
        <begin position="1"/>
        <end position="15"/>
    </location>
</feature>
<feature type="region of interest" description="Disordered" evidence="1">
    <location>
        <begin position="802"/>
        <end position="866"/>
    </location>
</feature>
<gene>
    <name evidence="2" type="ORF">EAE98_007044</name>
</gene>
<feature type="region of interest" description="Disordered" evidence="1">
    <location>
        <begin position="672"/>
        <end position="731"/>
    </location>
</feature>
<sequence>MPSKQRTFELVDAPKVHRPMTSKQAKKAYQKANRTPRITKAEQKRRDAEELAKHRKAYEKEQAAAKAKAARDKKAAKALEQKEERKRQGIPEPSRHVRPSQSRISLFLKQGTKRFREILNPGEESEGTICDDLDDEPPAKRVAQISEEDEDGDGDGDEEKDENEDKVLSKHITRRNFELEDENQKEQPANKKRGEKIVIPRSPILPEDSEDEFGDFPPLSENDISLLDTGSMHSTPKNANLGRARSAGLTRPPFQNPTIPFNDEQELPRMKNFEREQMSPDDAFELENMLDSQIRSEAADAACKSDSKQAVSTDKEICREETKATTPTSNRLVKDFAEEKELLWHAPIHGRNISTSQSIHTISPPRLPRVSATNTTHEKLNNSHSRTVSHDRLQNPPSNINERAVSVLGTNTRLNSRPLDRNQPRAKISSDTARTMSKNATVIASESSVSRTTGLGQQGPREEAVHSLVPEVHHGKREPAQKSPIQPSTSKSYIRPALQEKSINMGPPALPQKSKLKTSPVASVNTRKTTDDYSLPPSTQAFLESHLDDFFPSATQEARELCEKFTAPQSFAVSGRNLDHKRDEEKQGDVKDNVSTTFDDEFGGMLSTQELKMFSQDWEISDSTPQKGNEREYSIESHKEISAGIEDLQSFICSQDSLFSSQELAGLENLSKAKSPVAGPSQLPQAQISPFSHHQGRPVRLQSQSAEPSTPQVDPDMELTPKPKRSPWFKEKPEDKFTKKRFFTEKPEDLEAAALAESKKAWDEIKEATSSNRHNFDDDLEPEVDGQLKAALAESKEWDEVYKAVLPTPTPRKTSERGRREMDTEEVEMQTPSRIRERQKGASSITNETQRFQREASVVSTDYGDGEVSDWDEVLDGF</sequence>
<dbReference type="GeneID" id="62233818"/>
<feature type="compositionally biased region" description="Acidic residues" evidence="1">
    <location>
        <begin position="123"/>
        <end position="136"/>
    </location>
</feature>
<dbReference type="EMBL" id="RCSX01000016">
    <property type="protein sequence ID" value="KAF7924956.1"/>
    <property type="molecule type" value="Genomic_DNA"/>
</dbReference>
<protein>
    <recommendedName>
        <fullName evidence="4">Inner centromere protein ARK-binding domain-containing protein</fullName>
    </recommendedName>
</protein>
<proteinExistence type="predicted"/>
<feature type="compositionally biased region" description="Basic and acidic residues" evidence="1">
    <location>
        <begin position="813"/>
        <end position="822"/>
    </location>
</feature>
<feature type="compositionally biased region" description="Basic and acidic residues" evidence="1">
    <location>
        <begin position="39"/>
        <end position="95"/>
    </location>
</feature>
<feature type="compositionally biased region" description="Polar residues" evidence="1">
    <location>
        <begin position="701"/>
        <end position="712"/>
    </location>
</feature>
<keyword evidence="3" id="KW-1185">Reference proteome</keyword>
<feature type="region of interest" description="Disordered" evidence="1">
    <location>
        <begin position="1"/>
        <end position="263"/>
    </location>
</feature>
<dbReference type="RefSeq" id="XP_038808809.1">
    <property type="nucleotide sequence ID" value="XM_038954667.1"/>
</dbReference>
<feature type="compositionally biased region" description="Basic residues" evidence="1">
    <location>
        <begin position="16"/>
        <end position="29"/>
    </location>
</feature>
<feature type="compositionally biased region" description="Polar residues" evidence="1">
    <location>
        <begin position="841"/>
        <end position="850"/>
    </location>
</feature>
<feature type="region of interest" description="Disordered" evidence="1">
    <location>
        <begin position="503"/>
        <end position="535"/>
    </location>
</feature>
<reference evidence="2 3" key="1">
    <citation type="journal article" date="2020" name="Genome Biol. Evol.">
        <title>Comparative genomics of Sclerotiniaceae.</title>
        <authorList>
            <person name="Valero Jimenez C.A."/>
            <person name="Steentjes M."/>
            <person name="Scholten O.E."/>
            <person name="Van Kan J.A.L."/>
        </authorList>
    </citation>
    <scope>NUCLEOTIDE SEQUENCE [LARGE SCALE GENOMIC DNA]</scope>
    <source>
        <strain evidence="2 3">B1</strain>
    </source>
</reference>
<feature type="region of interest" description="Disordered" evidence="1">
    <location>
        <begin position="377"/>
        <end position="399"/>
    </location>
</feature>
<feature type="compositionally biased region" description="Polar residues" evidence="1">
    <location>
        <begin position="429"/>
        <end position="455"/>
    </location>
</feature>
<feature type="compositionally biased region" description="Polar residues" evidence="1">
    <location>
        <begin position="682"/>
        <end position="692"/>
    </location>
</feature>
<feature type="compositionally biased region" description="Basic and acidic residues" evidence="1">
    <location>
        <begin position="175"/>
        <end position="189"/>
    </location>
</feature>
<organism evidence="2 3">
    <name type="scientific">Botrytis deweyae</name>
    <dbReference type="NCBI Taxonomy" id="2478750"/>
    <lineage>
        <taxon>Eukaryota</taxon>
        <taxon>Fungi</taxon>
        <taxon>Dikarya</taxon>
        <taxon>Ascomycota</taxon>
        <taxon>Pezizomycotina</taxon>
        <taxon>Leotiomycetes</taxon>
        <taxon>Helotiales</taxon>
        <taxon>Sclerotiniaceae</taxon>
        <taxon>Botrytis</taxon>
    </lineage>
</organism>
<feature type="region of interest" description="Disordered" evidence="1">
    <location>
        <begin position="472"/>
        <end position="491"/>
    </location>
</feature>
<accession>A0ABQ7IHW8</accession>
<evidence type="ECO:0000256" key="1">
    <source>
        <dbReference type="SAM" id="MobiDB-lite"/>
    </source>
</evidence>
<dbReference type="Proteomes" id="UP000783213">
    <property type="component" value="Unassembled WGS sequence"/>
</dbReference>
<comment type="caution">
    <text evidence="2">The sequence shown here is derived from an EMBL/GenBank/DDBJ whole genome shotgun (WGS) entry which is preliminary data.</text>
</comment>
<feature type="region of interest" description="Disordered" evidence="1">
    <location>
        <begin position="411"/>
        <end position="463"/>
    </location>
</feature>
<evidence type="ECO:0000313" key="3">
    <source>
        <dbReference type="Proteomes" id="UP000783213"/>
    </source>
</evidence>